<evidence type="ECO:0000313" key="3">
    <source>
        <dbReference type="Proteomes" id="UP000324222"/>
    </source>
</evidence>
<proteinExistence type="predicted"/>
<sequence>MTTTPATSRSVGVGGPVHMVNRFALLSDDSVESTLRNDEKNTDLTKVTHVLDVHLPPVSPKPLKGLTKRHHGTIGNVDRFSSA</sequence>
<accession>A0A5B7K7U7</accession>
<gene>
    <name evidence="2" type="ORF">E2C01_100794</name>
</gene>
<feature type="region of interest" description="Disordered" evidence="1">
    <location>
        <begin position="56"/>
        <end position="83"/>
    </location>
</feature>
<name>A0A5B7K7U7_PORTR</name>
<dbReference type="EMBL" id="VSRR010144248">
    <property type="protein sequence ID" value="MPD05071.1"/>
    <property type="molecule type" value="Genomic_DNA"/>
</dbReference>
<dbReference type="Proteomes" id="UP000324222">
    <property type="component" value="Unassembled WGS sequence"/>
</dbReference>
<protein>
    <submittedName>
        <fullName evidence="2">Uncharacterized protein</fullName>
    </submittedName>
</protein>
<evidence type="ECO:0000313" key="2">
    <source>
        <dbReference type="EMBL" id="MPD05071.1"/>
    </source>
</evidence>
<comment type="caution">
    <text evidence="2">The sequence shown here is derived from an EMBL/GenBank/DDBJ whole genome shotgun (WGS) entry which is preliminary data.</text>
</comment>
<organism evidence="2 3">
    <name type="scientific">Portunus trituberculatus</name>
    <name type="common">Swimming crab</name>
    <name type="synonym">Neptunus trituberculatus</name>
    <dbReference type="NCBI Taxonomy" id="210409"/>
    <lineage>
        <taxon>Eukaryota</taxon>
        <taxon>Metazoa</taxon>
        <taxon>Ecdysozoa</taxon>
        <taxon>Arthropoda</taxon>
        <taxon>Crustacea</taxon>
        <taxon>Multicrustacea</taxon>
        <taxon>Malacostraca</taxon>
        <taxon>Eumalacostraca</taxon>
        <taxon>Eucarida</taxon>
        <taxon>Decapoda</taxon>
        <taxon>Pleocyemata</taxon>
        <taxon>Brachyura</taxon>
        <taxon>Eubrachyura</taxon>
        <taxon>Portunoidea</taxon>
        <taxon>Portunidae</taxon>
        <taxon>Portuninae</taxon>
        <taxon>Portunus</taxon>
    </lineage>
</organism>
<evidence type="ECO:0000256" key="1">
    <source>
        <dbReference type="SAM" id="MobiDB-lite"/>
    </source>
</evidence>
<dbReference type="AlphaFoldDB" id="A0A5B7K7U7"/>
<keyword evidence="3" id="KW-1185">Reference proteome</keyword>
<reference evidence="2 3" key="1">
    <citation type="submission" date="2019-05" db="EMBL/GenBank/DDBJ databases">
        <title>Another draft genome of Portunus trituberculatus and its Hox gene families provides insights of decapod evolution.</title>
        <authorList>
            <person name="Jeong J.-H."/>
            <person name="Song I."/>
            <person name="Kim S."/>
            <person name="Choi T."/>
            <person name="Kim D."/>
            <person name="Ryu S."/>
            <person name="Kim W."/>
        </authorList>
    </citation>
    <scope>NUCLEOTIDE SEQUENCE [LARGE SCALE GENOMIC DNA]</scope>
    <source>
        <tissue evidence="2">Muscle</tissue>
    </source>
</reference>